<dbReference type="SUPFAM" id="SSF52200">
    <property type="entry name" value="Toll/Interleukin receptor TIR domain"/>
    <property type="match status" value="1"/>
</dbReference>
<evidence type="ECO:0000313" key="5">
    <source>
        <dbReference type="EMBL" id="KAJ3141946.1"/>
    </source>
</evidence>
<dbReference type="EMBL" id="JADGJH010000024">
    <property type="protein sequence ID" value="KAJ3141946.1"/>
    <property type="molecule type" value="Genomic_DNA"/>
</dbReference>
<evidence type="ECO:0000256" key="3">
    <source>
        <dbReference type="PROSITE-ProRule" id="PRU00221"/>
    </source>
</evidence>
<organism evidence="5 6">
    <name type="scientific">Physocladia obscura</name>
    <dbReference type="NCBI Taxonomy" id="109957"/>
    <lineage>
        <taxon>Eukaryota</taxon>
        <taxon>Fungi</taxon>
        <taxon>Fungi incertae sedis</taxon>
        <taxon>Chytridiomycota</taxon>
        <taxon>Chytridiomycota incertae sedis</taxon>
        <taxon>Chytridiomycetes</taxon>
        <taxon>Chytridiales</taxon>
        <taxon>Chytriomycetaceae</taxon>
        <taxon>Physocladia</taxon>
    </lineage>
</organism>
<dbReference type="Gene3D" id="3.40.50.300">
    <property type="entry name" value="P-loop containing nucleotide triphosphate hydrolases"/>
    <property type="match status" value="1"/>
</dbReference>
<feature type="repeat" description="WD" evidence="3">
    <location>
        <begin position="1238"/>
        <end position="1279"/>
    </location>
</feature>
<dbReference type="InterPro" id="IPR056884">
    <property type="entry name" value="NPHP3-like_N"/>
</dbReference>
<dbReference type="Gene3D" id="3.40.50.10140">
    <property type="entry name" value="Toll/interleukin-1 receptor homology (TIR) domain"/>
    <property type="match status" value="1"/>
</dbReference>
<dbReference type="GO" id="GO:1990234">
    <property type="term" value="C:transferase complex"/>
    <property type="evidence" value="ECO:0007669"/>
    <property type="project" value="UniProtKB-ARBA"/>
</dbReference>
<evidence type="ECO:0000256" key="1">
    <source>
        <dbReference type="ARBA" id="ARBA00022574"/>
    </source>
</evidence>
<feature type="repeat" description="WD" evidence="3">
    <location>
        <begin position="1322"/>
        <end position="1363"/>
    </location>
</feature>
<dbReference type="InterPro" id="IPR036322">
    <property type="entry name" value="WD40_repeat_dom_sf"/>
</dbReference>
<dbReference type="InterPro" id="IPR001680">
    <property type="entry name" value="WD40_rpt"/>
</dbReference>
<keyword evidence="2" id="KW-0677">Repeat</keyword>
<proteinExistence type="predicted"/>
<dbReference type="PROSITE" id="PS00678">
    <property type="entry name" value="WD_REPEATS_1"/>
    <property type="match status" value="1"/>
</dbReference>
<dbReference type="Proteomes" id="UP001211907">
    <property type="component" value="Unassembled WGS sequence"/>
</dbReference>
<feature type="repeat" description="WD" evidence="3">
    <location>
        <begin position="1364"/>
        <end position="1405"/>
    </location>
</feature>
<feature type="domain" description="Nephrocystin 3-like N-terminal" evidence="4">
    <location>
        <begin position="401"/>
        <end position="575"/>
    </location>
</feature>
<dbReference type="PANTHER" id="PTHR22847:SF637">
    <property type="entry name" value="WD REPEAT DOMAIN 5B"/>
    <property type="match status" value="1"/>
</dbReference>
<comment type="caution">
    <text evidence="5">The sequence shown here is derived from an EMBL/GenBank/DDBJ whole genome shotgun (WGS) entry which is preliminary data.</text>
</comment>
<dbReference type="CDD" id="cd00200">
    <property type="entry name" value="WD40"/>
    <property type="match status" value="2"/>
</dbReference>
<dbReference type="InterPro" id="IPR020472">
    <property type="entry name" value="WD40_PAC1"/>
</dbReference>
<dbReference type="Gene3D" id="2.130.10.10">
    <property type="entry name" value="YVTN repeat-like/Quinoprotein amine dehydrogenase"/>
    <property type="match status" value="3"/>
</dbReference>
<dbReference type="PROSITE" id="PS50082">
    <property type="entry name" value="WD_REPEATS_2"/>
    <property type="match status" value="9"/>
</dbReference>
<dbReference type="Pfam" id="PF00400">
    <property type="entry name" value="WD40"/>
    <property type="match status" value="9"/>
</dbReference>
<sequence length="1511" mass="168598">MVLQATPVTLSIWLAGGEDDDVVEVTINQLLVSELKNEIQVAFDLSSSAFDIIYSYRKDGFIPHKLKPTPNSKLKNILANVDINQDLRFEIALHPHKIKIICDGKEPLVLEIEKLVISKLRNEVKFKLIGITQKLNLWRQVEKCFPEICNYMLQYDEDGVKTVLNSDSALEDLHSRESTTGSRPTVFVVSIPAKQSQSIINLAHRPGANTFNAPSDRVLDISTEKRFDVMLSYSWGTKQQVKLLYQELMNRFKDLKIWLDEREMDTDIYSSMVEGVVKSDVVITSPNCMREIKFAADLKKPLIPTRMFLDSDNITQILESPDMAVPFLITAGLLYIDFKESLPPSVEWNSAMNTISGQIESRIPRFSNQKISQLSDPFQSWLQPVDFTSDIDNYVSEYVKGTREWINDVFSEWQVSNEPFLWLCAGAGTGKSLIAYKVSKSPPPNYTLGSIFFCKHNDEQKNSVVKIVSSMAWNLCNQFPEIKAHLHLEMAKDKQRTDGGKISILSNPVEAFKSLIVDGFSTFKTDSQVKKNSNILLIIDALDECDPKTRHNLLLILTHSCKALPDFVKVFATGRPDLDIFESLKSIDPFVLKPTSKENLADVKTFITAKLKNMWNASDEKIASDDEMVACVDTLLQKSEGVFIYARNACEFLLKSPNTSPKSIFTQIHEFESGPDSVYSLILNREYGAANVSEIDSFRRVIGTILTIKEPVSIGTLISLGNLTANETGLLRAVLKIEHGVVSVIHKSLKDFLSDIKRSGVFFVDTVFINEQLAKSCFEIMNSELDENMAKLDSFEEYHATSGSISAISSELAYACIFWADHLISCSNQEMLIFLLLEFCKKKLLNFIEACLILGKLNMAIFSFAKGLEAIDSVPENKETSFIKDCLQDGKKVVINYRLLLLWCPLQIYKTVLLMLPHKCVLYEQYHKQSDPFVSVGASKTLGPLTFEGHTEPVTSVVFGQSGKLIVSSAEDSTIKLWNAGTGECVSTIVTSHIRTITQISLSKNEEIITSVGRDCAKVWKKSTGECILTLNGHSKRIYTVALTDKYILTGSVDLTVKVWSLITGNCLRTLIGLGAIVNQIKVSVDGMLVAAAGSVETIIVWRVNTGELEKVYFSDSTAFRCIDLSSDNKLIASGDLQASVKIWDFDSGECISTLYKHTNEILGVAFSPDSKTLVSGSKDNLVNVWSVATGDCLSSLEGHTFWISSVAFSPSGLTFASASYDKTINVWPANAKSTNIMEKHFGNVTSVFISQDESIMCSGSTDNSVRIWSIETGDCLITLKSHIDWVNDVCLSSDNLLLVSASRDKTVKLWSLKSCKCLQTLQGHQDYVKTVRFSSDNSLVISGSNDKSVKIWSVETGYCLKTLLSHEDFVTSVCFSSDQSLAASTSRDQSVKVWDVALGKIVHSFKTDSKWIRDVEFRNDCDAVVVNMSQVGWDTVKNFEEKFMGWSIVDGANISEEYHRPKGLMVRGGFIFSDGKRIFRLPQFAARVRFARGKVVGLANGNMVFAWKFP</sequence>
<feature type="repeat" description="WD" evidence="3">
    <location>
        <begin position="947"/>
        <end position="988"/>
    </location>
</feature>
<feature type="repeat" description="WD" evidence="3">
    <location>
        <begin position="1197"/>
        <end position="1228"/>
    </location>
</feature>
<keyword evidence="1 3" id="KW-0853">WD repeat</keyword>
<dbReference type="SMART" id="SM00320">
    <property type="entry name" value="WD40"/>
    <property type="match status" value="11"/>
</dbReference>
<dbReference type="SUPFAM" id="SSF50978">
    <property type="entry name" value="WD40 repeat-like"/>
    <property type="match status" value="2"/>
</dbReference>
<reference evidence="5" key="1">
    <citation type="submission" date="2020-05" db="EMBL/GenBank/DDBJ databases">
        <title>Phylogenomic resolution of chytrid fungi.</title>
        <authorList>
            <person name="Stajich J.E."/>
            <person name="Amses K."/>
            <person name="Simmons R."/>
            <person name="Seto K."/>
            <person name="Myers J."/>
            <person name="Bonds A."/>
            <person name="Quandt C.A."/>
            <person name="Barry K."/>
            <person name="Liu P."/>
            <person name="Grigoriev I."/>
            <person name="Longcore J.E."/>
            <person name="James T.Y."/>
        </authorList>
    </citation>
    <scope>NUCLEOTIDE SEQUENCE</scope>
    <source>
        <strain evidence="5">JEL0513</strain>
    </source>
</reference>
<evidence type="ECO:0000259" key="4">
    <source>
        <dbReference type="Pfam" id="PF24883"/>
    </source>
</evidence>
<dbReference type="SUPFAM" id="SSF52540">
    <property type="entry name" value="P-loop containing nucleoside triphosphate hydrolases"/>
    <property type="match status" value="1"/>
</dbReference>
<feature type="repeat" description="WD" evidence="3">
    <location>
        <begin position="1280"/>
        <end position="1321"/>
    </location>
</feature>
<keyword evidence="6" id="KW-1185">Reference proteome</keyword>
<accession>A0AAD5TAE4</accession>
<feature type="repeat" description="WD" evidence="3">
    <location>
        <begin position="1031"/>
        <end position="1070"/>
    </location>
</feature>
<feature type="repeat" description="WD" evidence="3">
    <location>
        <begin position="1113"/>
        <end position="1154"/>
    </location>
</feature>
<name>A0AAD5TAE4_9FUNG</name>
<dbReference type="InterPro" id="IPR019775">
    <property type="entry name" value="WD40_repeat_CS"/>
</dbReference>
<dbReference type="PROSITE" id="PS50294">
    <property type="entry name" value="WD_REPEATS_REGION"/>
    <property type="match status" value="8"/>
</dbReference>
<evidence type="ECO:0000256" key="2">
    <source>
        <dbReference type="ARBA" id="ARBA00022737"/>
    </source>
</evidence>
<feature type="repeat" description="WD" evidence="3">
    <location>
        <begin position="1155"/>
        <end position="1196"/>
    </location>
</feature>
<dbReference type="InterPro" id="IPR035897">
    <property type="entry name" value="Toll_tir_struct_dom_sf"/>
</dbReference>
<dbReference type="Pfam" id="PF24883">
    <property type="entry name" value="NPHP3_N"/>
    <property type="match status" value="1"/>
</dbReference>
<protein>
    <recommendedName>
        <fullName evidence="4">Nephrocystin 3-like N-terminal domain-containing protein</fullName>
    </recommendedName>
</protein>
<dbReference type="InterPro" id="IPR027417">
    <property type="entry name" value="P-loop_NTPase"/>
</dbReference>
<dbReference type="InterPro" id="IPR015943">
    <property type="entry name" value="WD40/YVTN_repeat-like_dom_sf"/>
</dbReference>
<gene>
    <name evidence="5" type="ORF">HK100_005044</name>
</gene>
<dbReference type="PANTHER" id="PTHR22847">
    <property type="entry name" value="WD40 REPEAT PROTEIN"/>
    <property type="match status" value="1"/>
</dbReference>
<dbReference type="PRINTS" id="PR00320">
    <property type="entry name" value="GPROTEINBRPT"/>
</dbReference>
<evidence type="ECO:0000313" key="6">
    <source>
        <dbReference type="Proteomes" id="UP001211907"/>
    </source>
</evidence>